<proteinExistence type="predicted"/>
<dbReference type="Pfam" id="PF02643">
    <property type="entry name" value="DUF192"/>
    <property type="match status" value="1"/>
</dbReference>
<comment type="caution">
    <text evidence="1">The sequence shown here is derived from an EMBL/GenBank/DDBJ whole genome shotgun (WGS) entry which is preliminary data.</text>
</comment>
<organism evidence="1 2">
    <name type="scientific">Candidatus Brocadia sinica JPN1</name>
    <dbReference type="NCBI Taxonomy" id="1197129"/>
    <lineage>
        <taxon>Bacteria</taxon>
        <taxon>Pseudomonadati</taxon>
        <taxon>Planctomycetota</taxon>
        <taxon>Candidatus Brocadiia</taxon>
        <taxon>Candidatus Brocadiales</taxon>
        <taxon>Candidatus Brocadiaceae</taxon>
        <taxon>Candidatus Brocadia</taxon>
    </lineage>
</organism>
<dbReference type="RefSeq" id="WP_052563109.1">
    <property type="nucleotide sequence ID" value="NZ_BAFN01000001.1"/>
</dbReference>
<dbReference type="Gene3D" id="2.60.120.1140">
    <property type="entry name" value="Protein of unknown function DUF192"/>
    <property type="match status" value="1"/>
</dbReference>
<keyword evidence="2" id="KW-1185">Reference proteome</keyword>
<dbReference type="PANTHER" id="PTHR37953">
    <property type="entry name" value="UPF0127 PROTEIN MJ1496"/>
    <property type="match status" value="1"/>
</dbReference>
<evidence type="ECO:0000313" key="2">
    <source>
        <dbReference type="Proteomes" id="UP000032309"/>
    </source>
</evidence>
<dbReference type="Proteomes" id="UP000032309">
    <property type="component" value="Unassembled WGS sequence"/>
</dbReference>
<gene>
    <name evidence="1" type="ORF">BROSI_A1561</name>
</gene>
<dbReference type="PANTHER" id="PTHR37953:SF1">
    <property type="entry name" value="UPF0127 PROTEIN MJ1496"/>
    <property type="match status" value="1"/>
</dbReference>
<reference evidence="2" key="1">
    <citation type="journal article" date="2015" name="Genome Announc.">
        <title>Draft Genome Sequence of an Anaerobic Ammonium-Oxidizing Bacterium, "Candidatus Brocadia sinica".</title>
        <authorList>
            <person name="Oshiki M."/>
            <person name="Shinyako-Hata K."/>
            <person name="Satoh H."/>
            <person name="Okabe S."/>
        </authorList>
    </citation>
    <scope>NUCLEOTIDE SEQUENCE [LARGE SCALE GENOMIC DNA]</scope>
    <source>
        <strain evidence="2">JPN1</strain>
    </source>
</reference>
<sequence>MRYGCAGILQRNGDMIVNRKRNRLFFVLLSVCVVYNGIHGVCCGEPKRKDVLPIHVAGMELEVEVAITPEDHMLGLMYRDTLEDNEGMLFIFPKEEILSFWMKDTRIPLSIAFIKANGRIVQIESMKPHSLDTHVSEEKVKYALEMKEEWFKAHKVKVGDTVKIPLTAKEKKTAGRD</sequence>
<dbReference type="InterPro" id="IPR003795">
    <property type="entry name" value="DUF192"/>
</dbReference>
<evidence type="ECO:0000313" key="1">
    <source>
        <dbReference type="EMBL" id="GAN33044.1"/>
    </source>
</evidence>
<dbReference type="EMBL" id="BAFN01000001">
    <property type="protein sequence ID" value="GAN33044.1"/>
    <property type="molecule type" value="Genomic_DNA"/>
</dbReference>
<protein>
    <submittedName>
        <fullName evidence="1">Uncharacterized conserved protein</fullName>
    </submittedName>
</protein>
<dbReference type="InterPro" id="IPR038695">
    <property type="entry name" value="Saro_0823-like_sf"/>
</dbReference>
<name>A0ABQ0JX49_9BACT</name>
<accession>A0ABQ0JX49</accession>